<dbReference type="GO" id="GO:0030246">
    <property type="term" value="F:carbohydrate binding"/>
    <property type="evidence" value="ECO:0007669"/>
    <property type="project" value="InterPro"/>
</dbReference>
<sequence length="229" mass="24677">MNGNLTVTNLGCLRRIAVLILLTACARLSNPSGGPVDRTGPQVVETVPDTFAVVEAFDDAILITFDERISERSSTGSLEGSVQISPESGEIQVRHGARALEIKMQGGFKSDFVYRVTVLPVIRDLFQNVMADPFEFVFSTGAEMTPNALAGTIIDRLTETAVEGARVTARIDDPGDPGGAYKDGVPTHVAITDTGGVYAFRYMPSGQYRLAAFVDQNRNNEADDFEQIG</sequence>
<reference evidence="3" key="1">
    <citation type="submission" date="2018-05" db="EMBL/GenBank/DDBJ databases">
        <authorList>
            <person name="Lanie J.A."/>
            <person name="Ng W.-L."/>
            <person name="Kazmierczak K.M."/>
            <person name="Andrzejewski T.M."/>
            <person name="Davidsen T.M."/>
            <person name="Wayne K.J."/>
            <person name="Tettelin H."/>
            <person name="Glass J.I."/>
            <person name="Rusch D."/>
            <person name="Podicherti R."/>
            <person name="Tsui H.-C.T."/>
            <person name="Winkler M.E."/>
        </authorList>
    </citation>
    <scope>NUCLEOTIDE SEQUENCE</scope>
</reference>
<feature type="non-terminal residue" evidence="3">
    <location>
        <position position="229"/>
    </location>
</feature>
<dbReference type="Pfam" id="PF13205">
    <property type="entry name" value="Big_5"/>
    <property type="match status" value="1"/>
</dbReference>
<gene>
    <name evidence="3" type="ORF">METZ01_LOCUS372391</name>
</gene>
<dbReference type="EMBL" id="UINC01135410">
    <property type="protein sequence ID" value="SVD19537.1"/>
    <property type="molecule type" value="Genomic_DNA"/>
</dbReference>
<dbReference type="InterPro" id="IPR013784">
    <property type="entry name" value="Carb-bd-like_fold"/>
</dbReference>
<protein>
    <recommendedName>
        <fullName evidence="2">SbsA Ig-like domain-containing protein</fullName>
    </recommendedName>
</protein>
<feature type="domain" description="SbsA Ig-like" evidence="2">
    <location>
        <begin position="37"/>
        <end position="140"/>
    </location>
</feature>
<name>A0A382TDI9_9ZZZZ</name>
<dbReference type="SUPFAM" id="SSF49452">
    <property type="entry name" value="Starch-binding domain-like"/>
    <property type="match status" value="1"/>
</dbReference>
<dbReference type="AlphaFoldDB" id="A0A382TDI9"/>
<organism evidence="3">
    <name type="scientific">marine metagenome</name>
    <dbReference type="NCBI Taxonomy" id="408172"/>
    <lineage>
        <taxon>unclassified sequences</taxon>
        <taxon>metagenomes</taxon>
        <taxon>ecological metagenomes</taxon>
    </lineage>
</organism>
<keyword evidence="1" id="KW-0732">Signal</keyword>
<accession>A0A382TDI9</accession>
<evidence type="ECO:0000256" key="1">
    <source>
        <dbReference type="ARBA" id="ARBA00022729"/>
    </source>
</evidence>
<evidence type="ECO:0000313" key="3">
    <source>
        <dbReference type="EMBL" id="SVD19537.1"/>
    </source>
</evidence>
<dbReference type="InterPro" id="IPR032812">
    <property type="entry name" value="SbsA_Ig"/>
</dbReference>
<proteinExistence type="predicted"/>
<evidence type="ECO:0000259" key="2">
    <source>
        <dbReference type="Pfam" id="PF13205"/>
    </source>
</evidence>